<feature type="domain" description="TERF1-interacting nuclear factor 2 N-terminal" evidence="2">
    <location>
        <begin position="35"/>
        <end position="185"/>
    </location>
</feature>
<dbReference type="AlphaFoldDB" id="A0A3Q2YVD1"/>
<sequence>MVSRKPNDMSAGVNLPFTALRQLAPPVRLMSAALWKVMKQRDVAQYGVLAEFVESTCDTVPGLLTLRHQAKLALGLRARLILELLRVPQPDTSIIGTQLKKISAPSRPSTSSAPTAKTDVKVNTSVKSFHTLVHELLTDQVAKEEFFQEEFFEGYGPLFDQSMEKLLWEFLVRLDQLLPVPSLSQTVSWLSETPAVLEECAHAASQQQLLKILLDHEAGLGHLDAAAPLPPNMGDSILTSLSLPLSGKVPSNRQRGPGSSSSGDQATQKKDETLSVAPAVCRLIADNDDVPAMKRSKQDGDVLTNWKARSSRANRNQEGSDKETVTSQMHCPSMAACLRHQPRVVIRKLQPSELCRGVSCCRKASLSPSLSDSTLTSLSLPLSGKVPSNRQQGLGSSSSSDQTAQRKDELLSVAPAVCRLIPDNDDVPAMKRSKQDGGVLTNLKAWNGNRNQEGSDEGTVTSQKYCPSMAACLRRQPRVVIRKLQRSELCRRGASSDGLRMNDDKENHPTEVSGGALSSPLRWSSAEALDPSGDDYVADSEDEATERLFMKRYSKTKHGTYFPTLREFLKLGTAPCHVMANDKNDFDRVK</sequence>
<dbReference type="GeneTree" id="ENSGT00400000022326"/>
<dbReference type="RefSeq" id="XP_019713958.1">
    <property type="nucleotide sequence ID" value="XM_019858399.1"/>
</dbReference>
<name>A0A3Q2YVD1_HIPCM</name>
<dbReference type="GO" id="GO:1904356">
    <property type="term" value="P:regulation of telomere maintenance via telomere lengthening"/>
    <property type="evidence" value="ECO:0007669"/>
    <property type="project" value="TreeGrafter"/>
</dbReference>
<feature type="compositionally biased region" description="Basic and acidic residues" evidence="1">
    <location>
        <begin position="500"/>
        <end position="509"/>
    </location>
</feature>
<dbReference type="GO" id="GO:0016233">
    <property type="term" value="P:telomere capping"/>
    <property type="evidence" value="ECO:0007669"/>
    <property type="project" value="InterPro"/>
</dbReference>
<feature type="compositionally biased region" description="Polar residues" evidence="1">
    <location>
        <begin position="307"/>
        <end position="317"/>
    </location>
</feature>
<dbReference type="KEGG" id="hcq:109508427"/>
<dbReference type="STRING" id="109280.ENSHCOP00000022802"/>
<feature type="region of interest" description="Disordered" evidence="1">
    <location>
        <begin position="240"/>
        <end position="272"/>
    </location>
</feature>
<dbReference type="Ensembl" id="ENSHCOT00000000140.1">
    <property type="protein sequence ID" value="ENSHCOP00000022802.1"/>
    <property type="gene ID" value="ENSHCOG00000010794.1"/>
</dbReference>
<dbReference type="Pfam" id="PF14973">
    <property type="entry name" value="TINF2_N"/>
    <property type="match status" value="1"/>
</dbReference>
<dbReference type="PANTHER" id="PTHR15512">
    <property type="entry name" value="TERF1-INTERACTING NUCLEAR FACTOR 2"/>
    <property type="match status" value="1"/>
</dbReference>
<keyword evidence="4" id="KW-1185">Reference proteome</keyword>
<dbReference type="CDD" id="cd11657">
    <property type="entry name" value="TIN2_N"/>
    <property type="match status" value="1"/>
</dbReference>
<dbReference type="PANTHER" id="PTHR15512:SF0">
    <property type="entry name" value="TERF1-INTERACTING NUCLEAR FACTOR 2"/>
    <property type="match status" value="1"/>
</dbReference>
<protein>
    <submittedName>
        <fullName evidence="3">TERF1 (TRF1)-interacting nuclear factor 2</fullName>
    </submittedName>
</protein>
<dbReference type="CTD" id="26277"/>
<evidence type="ECO:0000313" key="4">
    <source>
        <dbReference type="Proteomes" id="UP000264820"/>
    </source>
</evidence>
<dbReference type="OrthoDB" id="8652439at2759"/>
<evidence type="ECO:0000256" key="1">
    <source>
        <dbReference type="SAM" id="MobiDB-lite"/>
    </source>
</evidence>
<reference evidence="3" key="1">
    <citation type="submission" date="2025-08" db="UniProtKB">
        <authorList>
            <consortium name="Ensembl"/>
        </authorList>
    </citation>
    <scope>IDENTIFICATION</scope>
</reference>
<feature type="compositionally biased region" description="Low complexity" evidence="1">
    <location>
        <begin position="365"/>
        <end position="383"/>
    </location>
</feature>
<feature type="compositionally biased region" description="Polar residues" evidence="1">
    <location>
        <begin position="386"/>
        <end position="395"/>
    </location>
</feature>
<feature type="region of interest" description="Disordered" evidence="1">
    <location>
        <begin position="494"/>
        <end position="521"/>
    </location>
</feature>
<accession>A0A3Q2YVD1</accession>
<proteinExistence type="predicted"/>
<dbReference type="InterPro" id="IPR029400">
    <property type="entry name" value="TINF2_N"/>
</dbReference>
<evidence type="ECO:0000259" key="2">
    <source>
        <dbReference type="Pfam" id="PF14973"/>
    </source>
</evidence>
<dbReference type="InterPro" id="IPR039098">
    <property type="entry name" value="TINF2"/>
</dbReference>
<feature type="region of interest" description="Disordered" evidence="1">
    <location>
        <begin position="291"/>
        <end position="327"/>
    </location>
</feature>
<reference evidence="3" key="2">
    <citation type="submission" date="2025-09" db="UniProtKB">
        <authorList>
            <consortium name="Ensembl"/>
        </authorList>
    </citation>
    <scope>IDENTIFICATION</scope>
</reference>
<dbReference type="GO" id="GO:0070187">
    <property type="term" value="C:shelterin complex"/>
    <property type="evidence" value="ECO:0007669"/>
    <property type="project" value="InterPro"/>
</dbReference>
<evidence type="ECO:0000313" key="3">
    <source>
        <dbReference type="Ensembl" id="ENSHCOP00000022802.1"/>
    </source>
</evidence>
<organism evidence="3 4">
    <name type="scientific">Hippocampus comes</name>
    <name type="common">Tiger tail seahorse</name>
    <dbReference type="NCBI Taxonomy" id="109280"/>
    <lineage>
        <taxon>Eukaryota</taxon>
        <taxon>Metazoa</taxon>
        <taxon>Chordata</taxon>
        <taxon>Craniata</taxon>
        <taxon>Vertebrata</taxon>
        <taxon>Euteleostomi</taxon>
        <taxon>Actinopterygii</taxon>
        <taxon>Neopterygii</taxon>
        <taxon>Teleostei</taxon>
        <taxon>Neoteleostei</taxon>
        <taxon>Acanthomorphata</taxon>
        <taxon>Syngnathiaria</taxon>
        <taxon>Syngnathiformes</taxon>
        <taxon>Syngnathoidei</taxon>
        <taxon>Syngnathidae</taxon>
        <taxon>Hippocampus</taxon>
    </lineage>
</organism>
<feature type="compositionally biased region" description="Polar residues" evidence="1">
    <location>
        <begin position="240"/>
        <end position="266"/>
    </location>
</feature>
<dbReference type="GO" id="GO:0042162">
    <property type="term" value="F:telomeric DNA binding"/>
    <property type="evidence" value="ECO:0007669"/>
    <property type="project" value="TreeGrafter"/>
</dbReference>
<feature type="region of interest" description="Disordered" evidence="1">
    <location>
        <begin position="364"/>
        <end position="407"/>
    </location>
</feature>
<dbReference type="GeneID" id="109508427"/>
<dbReference type="Proteomes" id="UP000264820">
    <property type="component" value="Unplaced"/>
</dbReference>